<gene>
    <name evidence="2" type="ORF">H9L15_15775</name>
</gene>
<keyword evidence="3" id="KW-1185">Reference proteome</keyword>
<evidence type="ECO:0000313" key="2">
    <source>
        <dbReference type="EMBL" id="QNP44554.1"/>
    </source>
</evidence>
<name>A0ABX6T437_9SPHN</name>
<keyword evidence="2" id="KW-0614">Plasmid</keyword>
<dbReference type="Pfam" id="PF16967">
    <property type="entry name" value="TcfC"/>
    <property type="match status" value="1"/>
</dbReference>
<evidence type="ECO:0000313" key="3">
    <source>
        <dbReference type="Proteomes" id="UP000516134"/>
    </source>
</evidence>
<dbReference type="RefSeq" id="WP_187715974.1">
    <property type="nucleotide sequence ID" value="NZ_CP060781.1"/>
</dbReference>
<organism evidence="2 3">
    <name type="scientific">Sphingomonas daechungensis</name>
    <dbReference type="NCBI Taxonomy" id="1176646"/>
    <lineage>
        <taxon>Bacteria</taxon>
        <taxon>Pseudomonadati</taxon>
        <taxon>Pseudomonadota</taxon>
        <taxon>Alphaproteobacteria</taxon>
        <taxon>Sphingomonadales</taxon>
        <taxon>Sphingomonadaceae</taxon>
        <taxon>Sphingomonas</taxon>
    </lineage>
</organism>
<proteinExistence type="predicted"/>
<sequence>MTATLPMAALANSSVIKAVGPPAGFGELEQPREVVADLYFGNRKVGEAWLIAQPGSVTFKDPAQLFKVLPELRASPEVMARLSGKLPDHVAQVCPVPGSTSCKPLETQDIDVIYDADRFRLDLFVNPRFLNVVGSSDAYLQPPTTPLSLTSSIGGAIAGSTQGETVYNFQNRTILGFRNGRIRSDSAYASDLGFIVDDLVAEVDTRQHRYAAGLFWAPGIDFTGRRRIAGVGFTTQFDTRVDHEALQATPLILFLSQPSRVEILIDGRLVTSGSYPAGNQAIDSSALPDGSYTLLLRIRAPDGSVREERRFFVKSSAIAPLGKPVYFAFAGLLANTRADRAISVSNTVYYQVGAAYRLNEKVAVDAAILGTEDKPIAQLGGWLITDVARVRAAALISGKGDKGVLLQLGSSGMSKLNFSLDVRRVWSKTGEPLIPLPTYVDNFGSVPPLGHSR</sequence>
<dbReference type="InterPro" id="IPR032636">
    <property type="entry name" value="Pilus_assem_E-set-like_dom"/>
</dbReference>
<reference evidence="2 3" key="1">
    <citation type="submission" date="2020-08" db="EMBL/GenBank/DDBJ databases">
        <title>Genome sequence of Sphingomonas daechungensis KACC 18115T.</title>
        <authorList>
            <person name="Hyun D.-W."/>
            <person name="Bae J.-W."/>
        </authorList>
    </citation>
    <scope>NUCLEOTIDE SEQUENCE [LARGE SCALE GENOMIC DNA]</scope>
    <source>
        <strain evidence="2 3">KACC 18115</strain>
        <plasmid evidence="2 3">p_unnamed1</plasmid>
    </source>
</reference>
<geneLocation type="plasmid" evidence="2 3">
    <name>p_unnamed1</name>
</geneLocation>
<dbReference type="EMBL" id="CP060781">
    <property type="protein sequence ID" value="QNP44554.1"/>
    <property type="molecule type" value="Genomic_DNA"/>
</dbReference>
<evidence type="ECO:0000259" key="1">
    <source>
        <dbReference type="Pfam" id="PF16967"/>
    </source>
</evidence>
<accession>A0ABX6T437</accession>
<feature type="domain" description="Pilus assembly protein E-set like" evidence="1">
    <location>
        <begin position="248"/>
        <end position="314"/>
    </location>
</feature>
<dbReference type="Proteomes" id="UP000516134">
    <property type="component" value="Plasmid p_unnamed1"/>
</dbReference>
<protein>
    <submittedName>
        <fullName evidence="2">TcfC E-set like domain-containing protein</fullName>
    </submittedName>
</protein>